<gene>
    <name evidence="2" type="ORF">AOXY_G2521</name>
</gene>
<organism evidence="2 3">
    <name type="scientific">Acipenser oxyrinchus oxyrinchus</name>
    <dbReference type="NCBI Taxonomy" id="40147"/>
    <lineage>
        <taxon>Eukaryota</taxon>
        <taxon>Metazoa</taxon>
        <taxon>Chordata</taxon>
        <taxon>Craniata</taxon>
        <taxon>Vertebrata</taxon>
        <taxon>Euteleostomi</taxon>
        <taxon>Actinopterygii</taxon>
        <taxon>Chondrostei</taxon>
        <taxon>Acipenseriformes</taxon>
        <taxon>Acipenseridae</taxon>
        <taxon>Acipenser</taxon>
    </lineage>
</organism>
<comment type="caution">
    <text evidence="2">The sequence shown here is derived from an EMBL/GenBank/DDBJ whole genome shotgun (WGS) entry which is preliminary data.</text>
</comment>
<evidence type="ECO:0000313" key="3">
    <source>
        <dbReference type="Proteomes" id="UP001230051"/>
    </source>
</evidence>
<feature type="region of interest" description="Disordered" evidence="1">
    <location>
        <begin position="48"/>
        <end position="68"/>
    </location>
</feature>
<reference evidence="2" key="1">
    <citation type="submission" date="2022-02" db="EMBL/GenBank/DDBJ databases">
        <title>Atlantic sturgeon de novo genome assembly.</title>
        <authorList>
            <person name="Stock M."/>
            <person name="Klopp C."/>
            <person name="Guiguen Y."/>
            <person name="Cabau C."/>
            <person name="Parinello H."/>
            <person name="Santidrian Yebra-Pimentel E."/>
            <person name="Kuhl H."/>
            <person name="Dirks R.P."/>
            <person name="Guessner J."/>
            <person name="Wuertz S."/>
            <person name="Du K."/>
            <person name="Schartl M."/>
        </authorList>
    </citation>
    <scope>NUCLEOTIDE SEQUENCE</scope>
    <source>
        <strain evidence="2">STURGEONOMICS-FGT-2020</strain>
        <tissue evidence="2">Whole blood</tissue>
    </source>
</reference>
<proteinExistence type="predicted"/>
<name>A0AAD8LU92_ACIOX</name>
<sequence>MHSGQSDSPVHDLLNLLKYEGMTQFDKQRGITRKSTMSILQNCQERVIRPAGASTSPQTVSNLTSLMP</sequence>
<keyword evidence="3" id="KW-1185">Reference proteome</keyword>
<accession>A0AAD8LU92</accession>
<evidence type="ECO:0000313" key="2">
    <source>
        <dbReference type="EMBL" id="KAK1174912.1"/>
    </source>
</evidence>
<dbReference type="AlphaFoldDB" id="A0AAD8LU92"/>
<protein>
    <submittedName>
        <fullName evidence="2">Uncharacterized protein</fullName>
    </submittedName>
</protein>
<feature type="compositionally biased region" description="Polar residues" evidence="1">
    <location>
        <begin position="53"/>
        <end position="68"/>
    </location>
</feature>
<evidence type="ECO:0000256" key="1">
    <source>
        <dbReference type="SAM" id="MobiDB-lite"/>
    </source>
</evidence>
<dbReference type="EMBL" id="JAGXEW010000002">
    <property type="protein sequence ID" value="KAK1174912.1"/>
    <property type="molecule type" value="Genomic_DNA"/>
</dbReference>
<dbReference type="Proteomes" id="UP001230051">
    <property type="component" value="Unassembled WGS sequence"/>
</dbReference>